<evidence type="ECO:0000313" key="1">
    <source>
        <dbReference type="EMBL" id="KAF2575040.1"/>
    </source>
</evidence>
<name>A0A8S9IY78_BRACR</name>
<organism evidence="1">
    <name type="scientific">Brassica cretica</name>
    <name type="common">Mustard</name>
    <dbReference type="NCBI Taxonomy" id="69181"/>
    <lineage>
        <taxon>Eukaryota</taxon>
        <taxon>Viridiplantae</taxon>
        <taxon>Streptophyta</taxon>
        <taxon>Embryophyta</taxon>
        <taxon>Tracheophyta</taxon>
        <taxon>Spermatophyta</taxon>
        <taxon>Magnoliopsida</taxon>
        <taxon>eudicotyledons</taxon>
        <taxon>Gunneridae</taxon>
        <taxon>Pentapetalae</taxon>
        <taxon>rosids</taxon>
        <taxon>malvids</taxon>
        <taxon>Brassicales</taxon>
        <taxon>Brassicaceae</taxon>
        <taxon>Brassiceae</taxon>
        <taxon>Brassica</taxon>
    </lineage>
</organism>
<proteinExistence type="predicted"/>
<dbReference type="AlphaFoldDB" id="A0A8S9IY78"/>
<comment type="caution">
    <text evidence="1">The sequence shown here is derived from an EMBL/GenBank/DDBJ whole genome shotgun (WGS) entry which is preliminary data.</text>
</comment>
<accession>A0A8S9IY78</accession>
<protein>
    <submittedName>
        <fullName evidence="1">Uncharacterized protein</fullName>
    </submittedName>
</protein>
<sequence>MKSFAEETRVIGQELEEGRYAATEKMFGARAKKLGRYVATGLEPKLGRYVATGLEPKLGRYVVTEHSLGCYVATELEGLLGRYIATELEPKFGRYVVTERSVTTANFGSHNYLKHGANTSQRIVCSKQNERSELTPDAATLQGFFAHKKRDLATLDGGVQVPA</sequence>
<reference evidence="1" key="1">
    <citation type="submission" date="2019-12" db="EMBL/GenBank/DDBJ databases">
        <title>Genome sequencing and annotation of Brassica cretica.</title>
        <authorList>
            <person name="Studholme D.J."/>
            <person name="Sarris P.F."/>
        </authorList>
    </citation>
    <scope>NUCLEOTIDE SEQUENCE</scope>
    <source>
        <strain evidence="1">PFS-102/07</strain>
        <tissue evidence="1">Leaf</tissue>
    </source>
</reference>
<dbReference type="EMBL" id="QGKY02001015">
    <property type="protein sequence ID" value="KAF2575040.1"/>
    <property type="molecule type" value="Genomic_DNA"/>
</dbReference>
<gene>
    <name evidence="1" type="ORF">F2Q70_00002752</name>
</gene>